<protein>
    <recommendedName>
        <fullName evidence="3">Methyltransferase domain-containing protein</fullName>
    </recommendedName>
</protein>
<gene>
    <name evidence="1" type="ORF">FA046_05795</name>
</gene>
<dbReference type="SUPFAM" id="SSF53335">
    <property type="entry name" value="S-adenosyl-L-methionine-dependent methyltransferases"/>
    <property type="match status" value="1"/>
</dbReference>
<dbReference type="OrthoDB" id="9795498at2"/>
<accession>A0A4U1C3E4</accession>
<reference evidence="1 2" key="1">
    <citation type="submission" date="2019-04" db="EMBL/GenBank/DDBJ databases">
        <title>Pedobacter sp. AR-3-17 sp. nov., isolated from Arctic soil.</title>
        <authorList>
            <person name="Dahal R.H."/>
            <person name="Kim D.-U."/>
        </authorList>
    </citation>
    <scope>NUCLEOTIDE SEQUENCE [LARGE SCALE GENOMIC DNA]</scope>
    <source>
        <strain evidence="1 2">AR-3-17</strain>
    </source>
</reference>
<evidence type="ECO:0000313" key="2">
    <source>
        <dbReference type="Proteomes" id="UP000308181"/>
    </source>
</evidence>
<comment type="caution">
    <text evidence="1">The sequence shown here is derived from an EMBL/GenBank/DDBJ whole genome shotgun (WGS) entry which is preliminary data.</text>
</comment>
<dbReference type="Proteomes" id="UP000308181">
    <property type="component" value="Unassembled WGS sequence"/>
</dbReference>
<organism evidence="1 2">
    <name type="scientific">Pedobacter cryophilus</name>
    <dbReference type="NCBI Taxonomy" id="2571271"/>
    <lineage>
        <taxon>Bacteria</taxon>
        <taxon>Pseudomonadati</taxon>
        <taxon>Bacteroidota</taxon>
        <taxon>Sphingobacteriia</taxon>
        <taxon>Sphingobacteriales</taxon>
        <taxon>Sphingobacteriaceae</taxon>
        <taxon>Pedobacter</taxon>
    </lineage>
</organism>
<keyword evidence="2" id="KW-1185">Reference proteome</keyword>
<dbReference type="RefSeq" id="WP_136825445.1">
    <property type="nucleotide sequence ID" value="NZ_SWBP01000002.1"/>
</dbReference>
<proteinExistence type="predicted"/>
<dbReference type="Gene3D" id="3.40.50.150">
    <property type="entry name" value="Vaccinia Virus protein VP39"/>
    <property type="match status" value="1"/>
</dbReference>
<dbReference type="EMBL" id="SWBP01000002">
    <property type="protein sequence ID" value="TKB98629.1"/>
    <property type="molecule type" value="Genomic_DNA"/>
</dbReference>
<dbReference type="AlphaFoldDB" id="A0A4U1C3E4"/>
<sequence>MLNKIKSFWHLPVRLEEQRQKTIQAYSLNILHSYFKNLPAFPMTTWSMSPTALLHLMNYILIYKPKRILEFGAGSSTIFINQLIKEKALDCKLICIEQDLKWLKIIKETVQTHDVTEFHQVDLSESLNFNSHNFKWFNFKSLDFVLKNEPLDLVIIDAPIAYNNPYCRAGAFIYLQDKIMNDSLNYFLDDANRIGEKTIAKNLGKNNQWGLDYVLGGKPLIYDCTPITYKK</sequence>
<name>A0A4U1C3E4_9SPHI</name>
<evidence type="ECO:0008006" key="3">
    <source>
        <dbReference type="Google" id="ProtNLM"/>
    </source>
</evidence>
<dbReference type="InterPro" id="IPR029063">
    <property type="entry name" value="SAM-dependent_MTases_sf"/>
</dbReference>
<evidence type="ECO:0000313" key="1">
    <source>
        <dbReference type="EMBL" id="TKB98629.1"/>
    </source>
</evidence>